<evidence type="ECO:0000313" key="2">
    <source>
        <dbReference type="EMBL" id="VDN25168.1"/>
    </source>
</evidence>
<reference evidence="2 3" key="1">
    <citation type="submission" date="2018-11" db="EMBL/GenBank/DDBJ databases">
        <authorList>
            <consortium name="Pathogen Informatics"/>
        </authorList>
    </citation>
    <scope>NUCLEOTIDE SEQUENCE [LARGE SCALE GENOMIC DNA]</scope>
</reference>
<evidence type="ECO:0000313" key="3">
    <source>
        <dbReference type="Proteomes" id="UP000281553"/>
    </source>
</evidence>
<feature type="region of interest" description="Disordered" evidence="1">
    <location>
        <begin position="38"/>
        <end position="65"/>
    </location>
</feature>
<protein>
    <submittedName>
        <fullName evidence="2">Uncharacterized protein</fullName>
    </submittedName>
</protein>
<dbReference type="Proteomes" id="UP000281553">
    <property type="component" value="Unassembled WGS sequence"/>
</dbReference>
<proteinExistence type="predicted"/>
<gene>
    <name evidence="2" type="ORF">DILT_LOCUS14577</name>
</gene>
<feature type="compositionally biased region" description="Polar residues" evidence="1">
    <location>
        <begin position="1"/>
        <end position="10"/>
    </location>
</feature>
<organism evidence="2 3">
    <name type="scientific">Dibothriocephalus latus</name>
    <name type="common">Fish tapeworm</name>
    <name type="synonym">Diphyllobothrium latum</name>
    <dbReference type="NCBI Taxonomy" id="60516"/>
    <lineage>
        <taxon>Eukaryota</taxon>
        <taxon>Metazoa</taxon>
        <taxon>Spiralia</taxon>
        <taxon>Lophotrochozoa</taxon>
        <taxon>Platyhelminthes</taxon>
        <taxon>Cestoda</taxon>
        <taxon>Eucestoda</taxon>
        <taxon>Diphyllobothriidea</taxon>
        <taxon>Diphyllobothriidae</taxon>
        <taxon>Dibothriocephalus</taxon>
    </lineage>
</organism>
<feature type="region of interest" description="Disordered" evidence="1">
    <location>
        <begin position="1"/>
        <end position="26"/>
    </location>
</feature>
<evidence type="ECO:0000256" key="1">
    <source>
        <dbReference type="SAM" id="MobiDB-lite"/>
    </source>
</evidence>
<dbReference type="AlphaFoldDB" id="A0A3P7MRH0"/>
<name>A0A3P7MRH0_DIBLA</name>
<feature type="compositionally biased region" description="Low complexity" evidence="1">
    <location>
        <begin position="38"/>
        <end position="50"/>
    </location>
</feature>
<keyword evidence="3" id="KW-1185">Reference proteome</keyword>
<dbReference type="EMBL" id="UYRU01074890">
    <property type="protein sequence ID" value="VDN25168.1"/>
    <property type="molecule type" value="Genomic_DNA"/>
</dbReference>
<accession>A0A3P7MRH0</accession>
<sequence length="103" mass="11438">MQTTEQTQNRMAKELAATGESATPAAVEKQLENARTQLSAALEALSAPSSKHARNSESETPESEFPLITYPVSKLTYPECTIEVGELEQVSNFKLVRELWLRK</sequence>